<dbReference type="RefSeq" id="WP_183494805.1">
    <property type="nucleotide sequence ID" value="NZ_JACIFF010000002.1"/>
</dbReference>
<feature type="chain" id="PRO_5032720194" evidence="1">
    <location>
        <begin position="20"/>
        <end position="285"/>
    </location>
</feature>
<dbReference type="InterPro" id="IPR036938">
    <property type="entry name" value="PAP2/HPO_sf"/>
</dbReference>
<dbReference type="InterPro" id="IPR000326">
    <property type="entry name" value="PAP2/HPO"/>
</dbReference>
<organism evidence="3 4">
    <name type="scientific">Neolewinella aquimaris</name>
    <dbReference type="NCBI Taxonomy" id="1835722"/>
    <lineage>
        <taxon>Bacteria</taxon>
        <taxon>Pseudomonadati</taxon>
        <taxon>Bacteroidota</taxon>
        <taxon>Saprospiria</taxon>
        <taxon>Saprospirales</taxon>
        <taxon>Lewinellaceae</taxon>
        <taxon>Neolewinella</taxon>
    </lineage>
</organism>
<feature type="domain" description="Phosphatidic acid phosphatase type 2/haloperoxidase" evidence="2">
    <location>
        <begin position="136"/>
        <end position="256"/>
    </location>
</feature>
<evidence type="ECO:0000256" key="1">
    <source>
        <dbReference type="SAM" id="SignalP"/>
    </source>
</evidence>
<sequence length="285" mass="31531">MFRFIPGFCLILSFSPLFAQQSSPPDPQNEPVYRVRTLYEGLGGLALMLGSTAGIESLRRKPDIDDATLIRLQETETGRLDRWGLEQDALKRFRGEDASDRVFNVSILLPATLFVSRKFRKDFLDITVLYLEAHALSAATYAFSPLGPRFIDRYRPVAYYDELSFEDRRAGNNRNGFFSGHVSTTAVGTFFFTKVLSDYNPQWTGGQRAIAFTLAALPPAFVGVQRVRALKHFPTDSVVGLGVGAFFGIMVPHVHKVWADNHRTSLSIGGGYSDGAGGAGFTLTF</sequence>
<keyword evidence="4" id="KW-1185">Reference proteome</keyword>
<accession>A0A840E3M9</accession>
<protein>
    <submittedName>
        <fullName evidence="3">Membrane-associated phospholipid phosphatase</fullName>
    </submittedName>
</protein>
<dbReference type="CDD" id="cd01610">
    <property type="entry name" value="PAP2_like"/>
    <property type="match status" value="1"/>
</dbReference>
<evidence type="ECO:0000259" key="2">
    <source>
        <dbReference type="Pfam" id="PF01569"/>
    </source>
</evidence>
<evidence type="ECO:0000313" key="3">
    <source>
        <dbReference type="EMBL" id="MBB4078563.1"/>
    </source>
</evidence>
<proteinExistence type="predicted"/>
<dbReference type="Proteomes" id="UP000576209">
    <property type="component" value="Unassembled WGS sequence"/>
</dbReference>
<comment type="caution">
    <text evidence="3">The sequence shown here is derived from an EMBL/GenBank/DDBJ whole genome shotgun (WGS) entry which is preliminary data.</text>
</comment>
<dbReference type="Gene3D" id="1.20.144.10">
    <property type="entry name" value="Phosphatidic acid phosphatase type 2/haloperoxidase"/>
    <property type="match status" value="1"/>
</dbReference>
<dbReference type="AlphaFoldDB" id="A0A840E3M9"/>
<gene>
    <name evidence="3" type="ORF">GGR28_001176</name>
</gene>
<reference evidence="3 4" key="1">
    <citation type="submission" date="2020-08" db="EMBL/GenBank/DDBJ databases">
        <title>Genomic Encyclopedia of Type Strains, Phase IV (KMG-IV): sequencing the most valuable type-strain genomes for metagenomic binning, comparative biology and taxonomic classification.</title>
        <authorList>
            <person name="Goeker M."/>
        </authorList>
    </citation>
    <scope>NUCLEOTIDE SEQUENCE [LARGE SCALE GENOMIC DNA]</scope>
    <source>
        <strain evidence="3 4">DSM 105137</strain>
    </source>
</reference>
<dbReference type="EMBL" id="JACIFF010000002">
    <property type="protein sequence ID" value="MBB4078563.1"/>
    <property type="molecule type" value="Genomic_DNA"/>
</dbReference>
<dbReference type="SUPFAM" id="SSF48317">
    <property type="entry name" value="Acid phosphatase/Vanadium-dependent haloperoxidase"/>
    <property type="match status" value="1"/>
</dbReference>
<evidence type="ECO:0000313" key="4">
    <source>
        <dbReference type="Proteomes" id="UP000576209"/>
    </source>
</evidence>
<name>A0A840E3M9_9BACT</name>
<dbReference type="Pfam" id="PF01569">
    <property type="entry name" value="PAP2"/>
    <property type="match status" value="1"/>
</dbReference>
<keyword evidence="1" id="KW-0732">Signal</keyword>
<feature type="signal peptide" evidence="1">
    <location>
        <begin position="1"/>
        <end position="19"/>
    </location>
</feature>